<protein>
    <submittedName>
        <fullName evidence="1">Uncharacterized protein</fullName>
    </submittedName>
</protein>
<reference evidence="1 2" key="2">
    <citation type="journal article" date="2022" name="Mol. Ecol. Resour.">
        <title>The genomes of chicory, endive, great burdock and yacon provide insights into Asteraceae paleo-polyploidization history and plant inulin production.</title>
        <authorList>
            <person name="Fan W."/>
            <person name="Wang S."/>
            <person name="Wang H."/>
            <person name="Wang A."/>
            <person name="Jiang F."/>
            <person name="Liu H."/>
            <person name="Zhao H."/>
            <person name="Xu D."/>
            <person name="Zhang Y."/>
        </authorList>
    </citation>
    <scope>NUCLEOTIDE SEQUENCE [LARGE SCALE GENOMIC DNA]</scope>
    <source>
        <strain evidence="2">cv. Punajuju</strain>
        <tissue evidence="1">Leaves</tissue>
    </source>
</reference>
<evidence type="ECO:0000313" key="1">
    <source>
        <dbReference type="EMBL" id="KAI3780030.1"/>
    </source>
</evidence>
<gene>
    <name evidence="1" type="ORF">L2E82_09882</name>
</gene>
<dbReference type="Proteomes" id="UP001055811">
    <property type="component" value="Linkage Group LG02"/>
</dbReference>
<organism evidence="1 2">
    <name type="scientific">Cichorium intybus</name>
    <name type="common">Chicory</name>
    <dbReference type="NCBI Taxonomy" id="13427"/>
    <lineage>
        <taxon>Eukaryota</taxon>
        <taxon>Viridiplantae</taxon>
        <taxon>Streptophyta</taxon>
        <taxon>Embryophyta</taxon>
        <taxon>Tracheophyta</taxon>
        <taxon>Spermatophyta</taxon>
        <taxon>Magnoliopsida</taxon>
        <taxon>eudicotyledons</taxon>
        <taxon>Gunneridae</taxon>
        <taxon>Pentapetalae</taxon>
        <taxon>asterids</taxon>
        <taxon>campanulids</taxon>
        <taxon>Asterales</taxon>
        <taxon>Asteraceae</taxon>
        <taxon>Cichorioideae</taxon>
        <taxon>Cichorieae</taxon>
        <taxon>Cichoriinae</taxon>
        <taxon>Cichorium</taxon>
    </lineage>
</organism>
<sequence>MFFQPRPTLKKISILQSYIHHQIIFLPFTTNAITNQQNSHTDSPENINLIITKVKSGTTSDQIFQSLNHDQTCNSIPISDNLLSQILNRFKDDWKSALGIFKWAIESQKCHTPLPKSHEIILDILGKTKQIEKMMSQLKRIHHHHRHDVTLSSIAKVMRRLCGVGKWQEAVKLFDELHTFGFEKNHESMNLLLDTLCKENKVEQARKIFLELKSHISPTVHTFNIFIHGWCKVNRVDEAHWTIQEMKGYGFSPSVITYSTIIKSYSQNSNFGKVYELLDEMKGQNCPPNVVTFTIIMCYLTKFGEFEDALGIPEKMKLFGCEPDTRFYNALIHTLAKSGRVQDAINVFEFEMLKFNVPRNTSTFNSMISMFCHHGRDQDAINLLRKMGNFENCKPDIQSFNPLLKIWFKTRKVDLWLGDLLDEMINKYQISLDLCTYTLLIHGLCRVNRCEWAYGFFEEMIGKDITPRYYTCVLLLDEVKKMKNYDAVDCIEGYMKRMKSS</sequence>
<evidence type="ECO:0000313" key="2">
    <source>
        <dbReference type="Proteomes" id="UP001055811"/>
    </source>
</evidence>
<proteinExistence type="predicted"/>
<comment type="caution">
    <text evidence="1">The sequence shown here is derived from an EMBL/GenBank/DDBJ whole genome shotgun (WGS) entry which is preliminary data.</text>
</comment>
<reference evidence="2" key="1">
    <citation type="journal article" date="2022" name="Mol. Ecol. Resour.">
        <title>The genomes of chicory, endive, great burdock and yacon provide insights into Asteraceae palaeo-polyploidization history and plant inulin production.</title>
        <authorList>
            <person name="Fan W."/>
            <person name="Wang S."/>
            <person name="Wang H."/>
            <person name="Wang A."/>
            <person name="Jiang F."/>
            <person name="Liu H."/>
            <person name="Zhao H."/>
            <person name="Xu D."/>
            <person name="Zhang Y."/>
        </authorList>
    </citation>
    <scope>NUCLEOTIDE SEQUENCE [LARGE SCALE GENOMIC DNA]</scope>
    <source>
        <strain evidence="2">cv. Punajuju</strain>
    </source>
</reference>
<dbReference type="EMBL" id="CM042010">
    <property type="protein sequence ID" value="KAI3780030.1"/>
    <property type="molecule type" value="Genomic_DNA"/>
</dbReference>
<keyword evidence="2" id="KW-1185">Reference proteome</keyword>
<name>A0ACB9G9E9_CICIN</name>
<accession>A0ACB9G9E9</accession>